<dbReference type="GO" id="GO:0016757">
    <property type="term" value="F:glycosyltransferase activity"/>
    <property type="evidence" value="ECO:0007669"/>
    <property type="project" value="InterPro"/>
</dbReference>
<dbReference type="SUPFAM" id="SSF53756">
    <property type="entry name" value="UDP-Glycosyltransferase/glycogen phosphorylase"/>
    <property type="match status" value="1"/>
</dbReference>
<dbReference type="RefSeq" id="WP_309491130.1">
    <property type="nucleotide sequence ID" value="NZ_JAENIG010000015.1"/>
</dbReference>
<gene>
    <name evidence="2" type="ORF">JIN83_16180</name>
</gene>
<dbReference type="Gene3D" id="3.40.50.2000">
    <property type="entry name" value="Glycogen Phosphorylase B"/>
    <property type="match status" value="1"/>
</dbReference>
<feature type="domain" description="Glycosyl transferase family 1" evidence="1">
    <location>
        <begin position="153"/>
        <end position="279"/>
    </location>
</feature>
<protein>
    <recommendedName>
        <fullName evidence="1">Glycosyl transferase family 1 domain-containing protein</fullName>
    </recommendedName>
</protein>
<dbReference type="AlphaFoldDB" id="A0AAE2SH79"/>
<accession>A0AAE2SH79</accession>
<sequence>MCKIRIYPESKDNPYVENFFQVAYDKGFCVTGNSIFELIFSTDILHIQWPEAWRWEKKPKRLMMAGYFLFLPLLKFLFQIKVINTVHNLKPHSKQSNFAHWLYVRTLKQSEGFVHLTDSGKKEFLIEHPWASNRKHATIPHPDYARQLSSLNRDEARKKLGLSQSETRIAYFGYIKPYKGVDRLIETFLKLKISPESASLWVGGNTSEGMKKTLIDLTCDSSNIQLQLEYVAEDELETQVKAADWVVLPYFSGLNSGAAVYALSCGSRAVVPDTSVMRELDKLTGGGSFKYFRQADFTKVLSSVFTWSGGLSSTELNLDALGHQRIGKLYLDFVNLVTGRNQ</sequence>
<proteinExistence type="predicted"/>
<name>A0AAE2SH79_9BACT</name>
<evidence type="ECO:0000313" key="2">
    <source>
        <dbReference type="EMBL" id="MBK1856510.1"/>
    </source>
</evidence>
<reference evidence="2" key="1">
    <citation type="submission" date="2021-01" db="EMBL/GenBank/DDBJ databases">
        <title>Modified the classification status of verrucomicrobia.</title>
        <authorList>
            <person name="Feng X."/>
        </authorList>
    </citation>
    <scope>NUCLEOTIDE SEQUENCE</scope>
    <source>
        <strain evidence="2">5K15</strain>
    </source>
</reference>
<organism evidence="2 3">
    <name type="scientific">Oceaniferula flava</name>
    <dbReference type="NCBI Taxonomy" id="2800421"/>
    <lineage>
        <taxon>Bacteria</taxon>
        <taxon>Pseudomonadati</taxon>
        <taxon>Verrucomicrobiota</taxon>
        <taxon>Verrucomicrobiia</taxon>
        <taxon>Verrucomicrobiales</taxon>
        <taxon>Verrucomicrobiaceae</taxon>
        <taxon>Oceaniferula</taxon>
    </lineage>
</organism>
<evidence type="ECO:0000259" key="1">
    <source>
        <dbReference type="Pfam" id="PF00534"/>
    </source>
</evidence>
<dbReference type="InterPro" id="IPR001296">
    <property type="entry name" value="Glyco_trans_1"/>
</dbReference>
<dbReference type="EMBL" id="JAENIG010000015">
    <property type="protein sequence ID" value="MBK1856510.1"/>
    <property type="molecule type" value="Genomic_DNA"/>
</dbReference>
<keyword evidence="3" id="KW-1185">Reference proteome</keyword>
<evidence type="ECO:0000313" key="3">
    <source>
        <dbReference type="Proteomes" id="UP000634206"/>
    </source>
</evidence>
<dbReference type="Proteomes" id="UP000634206">
    <property type="component" value="Unassembled WGS sequence"/>
</dbReference>
<comment type="caution">
    <text evidence="2">The sequence shown here is derived from an EMBL/GenBank/DDBJ whole genome shotgun (WGS) entry which is preliminary data.</text>
</comment>
<dbReference type="Pfam" id="PF00534">
    <property type="entry name" value="Glycos_transf_1"/>
    <property type="match status" value="1"/>
</dbReference>